<dbReference type="EMBL" id="CACRXK020000219">
    <property type="protein sequence ID" value="CAB3979682.1"/>
    <property type="molecule type" value="Genomic_DNA"/>
</dbReference>
<name>A0A6S7FSZ4_PARCT</name>
<dbReference type="AlphaFoldDB" id="A0A6S7FSZ4"/>
<sequence>MYVPTAKSAKNDHSLVKTIITNHVCIIQDEGSDVSQDNSMEPTEPTEVNTTIKQYILAQWKDEEKSTPISIIITNTHIALAEENHQWPLPRLHDPPKFLSGPQFVLKKKQKIINITDVKLFTESPCEIEIEFRDEDTPGSIEDDCWLVVLQSENSLKVLLDAIKELWEDKFGIDLPVNICNQMG</sequence>
<protein>
    <recommendedName>
        <fullName evidence="1">STK11-interacting protein C-terminal PH domain-containing protein</fullName>
    </recommendedName>
</protein>
<evidence type="ECO:0000313" key="3">
    <source>
        <dbReference type="Proteomes" id="UP001152795"/>
    </source>
</evidence>
<dbReference type="InterPro" id="IPR057676">
    <property type="entry name" value="PH_S11IP_C"/>
</dbReference>
<keyword evidence="3" id="KW-1185">Reference proteome</keyword>
<dbReference type="Proteomes" id="UP001152795">
    <property type="component" value="Unassembled WGS sequence"/>
</dbReference>
<evidence type="ECO:0000313" key="2">
    <source>
        <dbReference type="EMBL" id="CAB3979682.1"/>
    </source>
</evidence>
<proteinExistence type="predicted"/>
<dbReference type="OrthoDB" id="5977487at2759"/>
<evidence type="ECO:0000259" key="1">
    <source>
        <dbReference type="Pfam" id="PF25624"/>
    </source>
</evidence>
<organism evidence="2 3">
    <name type="scientific">Paramuricea clavata</name>
    <name type="common">Red gorgonian</name>
    <name type="synonym">Violescent sea-whip</name>
    <dbReference type="NCBI Taxonomy" id="317549"/>
    <lineage>
        <taxon>Eukaryota</taxon>
        <taxon>Metazoa</taxon>
        <taxon>Cnidaria</taxon>
        <taxon>Anthozoa</taxon>
        <taxon>Octocorallia</taxon>
        <taxon>Malacalcyonacea</taxon>
        <taxon>Plexauridae</taxon>
        <taxon>Paramuricea</taxon>
    </lineage>
</organism>
<comment type="caution">
    <text evidence="2">The sequence shown here is derived from an EMBL/GenBank/DDBJ whole genome shotgun (WGS) entry which is preliminary data.</text>
</comment>
<feature type="domain" description="STK11-interacting protein C-terminal PH" evidence="1">
    <location>
        <begin position="54"/>
        <end position="177"/>
    </location>
</feature>
<dbReference type="Pfam" id="PF25624">
    <property type="entry name" value="PH_S11IP_C"/>
    <property type="match status" value="1"/>
</dbReference>
<accession>A0A6S7FSZ4</accession>
<gene>
    <name evidence="2" type="ORF">PACLA_8A030606</name>
</gene>
<reference evidence="2" key="1">
    <citation type="submission" date="2020-04" db="EMBL/GenBank/DDBJ databases">
        <authorList>
            <person name="Alioto T."/>
            <person name="Alioto T."/>
            <person name="Gomez Garrido J."/>
        </authorList>
    </citation>
    <scope>NUCLEOTIDE SEQUENCE</scope>
    <source>
        <strain evidence="2">A484AB</strain>
    </source>
</reference>